<feature type="transmembrane region" description="Helical" evidence="7">
    <location>
        <begin position="313"/>
        <end position="343"/>
    </location>
</feature>
<feature type="transmembrane region" description="Helical" evidence="7">
    <location>
        <begin position="355"/>
        <end position="379"/>
    </location>
</feature>
<gene>
    <name evidence="9" type="ORF">ABGN05_28625</name>
</gene>
<comment type="function">
    <text evidence="7">Part of the tripartite ATP-independent periplasmic (TRAP) transport system.</text>
</comment>
<accession>A0ABV3STT5</accession>
<feature type="transmembrane region" description="Helical" evidence="7">
    <location>
        <begin position="137"/>
        <end position="160"/>
    </location>
</feature>
<reference evidence="9 10" key="1">
    <citation type="submission" date="2024-05" db="EMBL/GenBank/DDBJ databases">
        <authorList>
            <person name="Jiang F."/>
        </authorList>
    </citation>
    <scope>NUCLEOTIDE SEQUENCE [LARGE SCALE GENOMIC DNA]</scope>
    <source>
        <strain evidence="9 10">LZ166</strain>
    </source>
</reference>
<comment type="similarity">
    <text evidence="7">Belongs to the TRAP transporter large permease family.</text>
</comment>
<evidence type="ECO:0000313" key="10">
    <source>
        <dbReference type="Proteomes" id="UP001556692"/>
    </source>
</evidence>
<feature type="transmembrane region" description="Helical" evidence="7">
    <location>
        <begin position="213"/>
        <end position="235"/>
    </location>
</feature>
<comment type="caution">
    <text evidence="9">The sequence shown here is derived from an EMBL/GenBank/DDBJ whole genome shotgun (WGS) entry which is preliminary data.</text>
</comment>
<dbReference type="RefSeq" id="WP_367957478.1">
    <property type="nucleotide sequence ID" value="NZ_JBDPGJ010000010.1"/>
</dbReference>
<feature type="transmembrane region" description="Helical" evidence="7">
    <location>
        <begin position="172"/>
        <end position="193"/>
    </location>
</feature>
<evidence type="ECO:0000256" key="1">
    <source>
        <dbReference type="ARBA" id="ARBA00004429"/>
    </source>
</evidence>
<proteinExistence type="inferred from homology"/>
<sequence>MTLLIVVIAVAMLLLVIGLWIPFVVAGAAMALIVAKKGVAGLTAVGLVTWSSANSFTLTAIPMFILMAEILLQTGLATRLYRGLARVTRSLPGGLLQTNILGCALFSAISGSSVATAAAIGTVAVPELKSRGYPMSAAYGSLAAGGTLGILIPPSIALIVYGTFTETSIVRLFAAGMIPGILLAFLFSIYVGFAGRRQAGAPQKAEQDPGAGVLLDVGPVVALIGLVLSALYLGVATPTEAAALGSVLALVIAFALGELTSDRLVAAFHRTVRSSATILFIVIAAFLFSFAMAISGVTGALTKEIVGMNLTPVGFLVAVAIVYLILGLFIESIAMMVITVPLIAPAFAIYGIDPIWFGVFLVILIEIGQITPPFGLNLFVIQSTANAPYTDVVRGAVPYYFILLAFLVLLVLAPGLALWLPGKI</sequence>
<dbReference type="Proteomes" id="UP001556692">
    <property type="component" value="Unassembled WGS sequence"/>
</dbReference>
<dbReference type="EMBL" id="JBDPGJ010000010">
    <property type="protein sequence ID" value="MEX0409613.1"/>
    <property type="molecule type" value="Genomic_DNA"/>
</dbReference>
<evidence type="ECO:0000313" key="9">
    <source>
        <dbReference type="EMBL" id="MEX0409613.1"/>
    </source>
</evidence>
<evidence type="ECO:0000256" key="2">
    <source>
        <dbReference type="ARBA" id="ARBA00022475"/>
    </source>
</evidence>
<evidence type="ECO:0000256" key="3">
    <source>
        <dbReference type="ARBA" id="ARBA00022519"/>
    </source>
</evidence>
<keyword evidence="5 7" id="KW-1133">Transmembrane helix</keyword>
<dbReference type="PIRSF" id="PIRSF006066">
    <property type="entry name" value="HI0050"/>
    <property type="match status" value="1"/>
</dbReference>
<feature type="domain" description="TRAP C4-dicarboxylate transport system permease DctM subunit" evidence="8">
    <location>
        <begin position="9"/>
        <end position="415"/>
    </location>
</feature>
<keyword evidence="2" id="KW-1003">Cell membrane</keyword>
<feature type="transmembrane region" description="Helical" evidence="7">
    <location>
        <begin position="96"/>
        <end position="125"/>
    </location>
</feature>
<keyword evidence="10" id="KW-1185">Reference proteome</keyword>
<dbReference type="InterPro" id="IPR010656">
    <property type="entry name" value="DctM"/>
</dbReference>
<evidence type="ECO:0000256" key="6">
    <source>
        <dbReference type="ARBA" id="ARBA00023136"/>
    </source>
</evidence>
<keyword evidence="7" id="KW-0813">Transport</keyword>
<dbReference type="NCBIfam" id="TIGR00786">
    <property type="entry name" value="dctM"/>
    <property type="match status" value="1"/>
</dbReference>
<evidence type="ECO:0000256" key="7">
    <source>
        <dbReference type="RuleBase" id="RU369079"/>
    </source>
</evidence>
<feature type="transmembrane region" description="Helical" evidence="7">
    <location>
        <begin position="241"/>
        <end position="257"/>
    </location>
</feature>
<feature type="transmembrane region" description="Helical" evidence="7">
    <location>
        <begin position="56"/>
        <end position="76"/>
    </location>
</feature>
<keyword evidence="3 7" id="KW-0997">Cell inner membrane</keyword>
<dbReference type="PANTHER" id="PTHR33362">
    <property type="entry name" value="SIALIC ACID TRAP TRANSPORTER PERMEASE PROTEIN SIAT-RELATED"/>
    <property type="match status" value="1"/>
</dbReference>
<dbReference type="PANTHER" id="PTHR33362:SF5">
    <property type="entry name" value="C4-DICARBOXYLATE TRAP TRANSPORTER LARGE PERMEASE PROTEIN DCTM"/>
    <property type="match status" value="1"/>
</dbReference>
<dbReference type="InterPro" id="IPR004681">
    <property type="entry name" value="TRAP_DctM"/>
</dbReference>
<evidence type="ECO:0000259" key="8">
    <source>
        <dbReference type="Pfam" id="PF06808"/>
    </source>
</evidence>
<organism evidence="9 10">
    <name type="scientific">Aquibium pacificus</name>
    <dbReference type="NCBI Taxonomy" id="3153579"/>
    <lineage>
        <taxon>Bacteria</taxon>
        <taxon>Pseudomonadati</taxon>
        <taxon>Pseudomonadota</taxon>
        <taxon>Alphaproteobacteria</taxon>
        <taxon>Hyphomicrobiales</taxon>
        <taxon>Phyllobacteriaceae</taxon>
        <taxon>Aquibium</taxon>
    </lineage>
</organism>
<feature type="transmembrane region" description="Helical" evidence="7">
    <location>
        <begin position="6"/>
        <end position="35"/>
    </location>
</feature>
<name>A0ABV3STT5_9HYPH</name>
<keyword evidence="6 7" id="KW-0472">Membrane</keyword>
<protein>
    <recommendedName>
        <fullName evidence="7">TRAP transporter large permease protein</fullName>
    </recommendedName>
</protein>
<feature type="transmembrane region" description="Helical" evidence="7">
    <location>
        <begin position="399"/>
        <end position="420"/>
    </location>
</feature>
<comment type="subunit">
    <text evidence="7">The complex comprises the extracytoplasmic solute receptor protein and the two transmembrane proteins.</text>
</comment>
<feature type="transmembrane region" description="Helical" evidence="7">
    <location>
        <begin position="278"/>
        <end position="301"/>
    </location>
</feature>
<keyword evidence="4 7" id="KW-0812">Transmembrane</keyword>
<evidence type="ECO:0000256" key="5">
    <source>
        <dbReference type="ARBA" id="ARBA00022989"/>
    </source>
</evidence>
<evidence type="ECO:0000256" key="4">
    <source>
        <dbReference type="ARBA" id="ARBA00022692"/>
    </source>
</evidence>
<dbReference type="Pfam" id="PF06808">
    <property type="entry name" value="DctM"/>
    <property type="match status" value="1"/>
</dbReference>
<comment type="subcellular location">
    <subcellularLocation>
        <location evidence="1 7">Cell inner membrane</location>
        <topology evidence="1 7">Multi-pass membrane protein</topology>
    </subcellularLocation>
</comment>